<protein>
    <recommendedName>
        <fullName evidence="7">Protein sleepless</fullName>
    </recommendedName>
</protein>
<keyword evidence="3" id="KW-0472">Membrane</keyword>
<feature type="transmembrane region" description="Helical" evidence="3">
    <location>
        <begin position="118"/>
        <end position="137"/>
    </location>
</feature>
<evidence type="ECO:0000313" key="6">
    <source>
        <dbReference type="Proteomes" id="UP001497623"/>
    </source>
</evidence>
<comment type="caution">
    <text evidence="5">The sequence shown here is derived from an EMBL/GenBank/DDBJ whole genome shotgun (WGS) entry which is preliminary data.</text>
</comment>
<evidence type="ECO:0000313" key="5">
    <source>
        <dbReference type="EMBL" id="CAL4172854.1"/>
    </source>
</evidence>
<evidence type="ECO:0008006" key="7">
    <source>
        <dbReference type="Google" id="ProtNLM"/>
    </source>
</evidence>
<organism evidence="5 6">
    <name type="scientific">Meganyctiphanes norvegica</name>
    <name type="common">Northern krill</name>
    <name type="synonym">Thysanopoda norvegica</name>
    <dbReference type="NCBI Taxonomy" id="48144"/>
    <lineage>
        <taxon>Eukaryota</taxon>
        <taxon>Metazoa</taxon>
        <taxon>Ecdysozoa</taxon>
        <taxon>Arthropoda</taxon>
        <taxon>Crustacea</taxon>
        <taxon>Multicrustacea</taxon>
        <taxon>Malacostraca</taxon>
        <taxon>Eumalacostraca</taxon>
        <taxon>Eucarida</taxon>
        <taxon>Euphausiacea</taxon>
        <taxon>Euphausiidae</taxon>
        <taxon>Meganyctiphanes</taxon>
    </lineage>
</organism>
<feature type="chain" id="PRO_5043999453" description="Protein sleepless" evidence="4">
    <location>
        <begin position="20"/>
        <end position="138"/>
    </location>
</feature>
<reference evidence="5 6" key="1">
    <citation type="submission" date="2024-05" db="EMBL/GenBank/DDBJ databases">
        <authorList>
            <person name="Wallberg A."/>
        </authorList>
    </citation>
    <scope>NUCLEOTIDE SEQUENCE [LARGE SCALE GENOMIC DNA]</scope>
</reference>
<gene>
    <name evidence="5" type="ORF">MNOR_LOCUS34330</name>
</gene>
<evidence type="ECO:0000256" key="2">
    <source>
        <dbReference type="ARBA" id="ARBA00023180"/>
    </source>
</evidence>
<keyword evidence="2" id="KW-0325">Glycoprotein</keyword>
<dbReference type="PANTHER" id="PTHR33562">
    <property type="entry name" value="ATILLA, ISOFORM B-RELATED-RELATED"/>
    <property type="match status" value="1"/>
</dbReference>
<dbReference type="Proteomes" id="UP001497623">
    <property type="component" value="Unassembled WGS sequence"/>
</dbReference>
<accession>A0AAV2SDI9</accession>
<keyword evidence="6" id="KW-1185">Reference proteome</keyword>
<keyword evidence="1 4" id="KW-0732">Signal</keyword>
<evidence type="ECO:0000256" key="4">
    <source>
        <dbReference type="SAM" id="SignalP"/>
    </source>
</evidence>
<name>A0AAV2SDI9_MEGNR</name>
<keyword evidence="3" id="KW-0812">Transmembrane</keyword>
<sequence>MNSVLSWVIFITIMATSSTLKCYNCNSFNDTACADPFRGESSAVQTAFLEECQNTTEDGTKDVVPFCRKVSMHINDAHTRIKRDCGYKRREGHECYQKRAEDYTTNVCQCDHDMCNGANSHAFVSVLVIFGALFVLFF</sequence>
<dbReference type="Pfam" id="PF17064">
    <property type="entry name" value="QVR"/>
    <property type="match status" value="1"/>
</dbReference>
<dbReference type="GO" id="GO:0030431">
    <property type="term" value="P:sleep"/>
    <property type="evidence" value="ECO:0007669"/>
    <property type="project" value="InterPro"/>
</dbReference>
<evidence type="ECO:0000256" key="1">
    <source>
        <dbReference type="ARBA" id="ARBA00022729"/>
    </source>
</evidence>
<dbReference type="AlphaFoldDB" id="A0AAV2SDI9"/>
<keyword evidence="3" id="KW-1133">Transmembrane helix</keyword>
<feature type="signal peptide" evidence="4">
    <location>
        <begin position="1"/>
        <end position="19"/>
    </location>
</feature>
<dbReference type="InterPro" id="IPR031424">
    <property type="entry name" value="QVR-like"/>
</dbReference>
<dbReference type="EMBL" id="CAXKWB010052423">
    <property type="protein sequence ID" value="CAL4172854.1"/>
    <property type="molecule type" value="Genomic_DNA"/>
</dbReference>
<dbReference type="InterPro" id="IPR050975">
    <property type="entry name" value="Sleep_regulator"/>
</dbReference>
<dbReference type="GO" id="GO:0032222">
    <property type="term" value="P:regulation of synaptic transmission, cholinergic"/>
    <property type="evidence" value="ECO:0007669"/>
    <property type="project" value="InterPro"/>
</dbReference>
<dbReference type="PANTHER" id="PTHR33562:SF2">
    <property type="entry name" value="PROTEIN QUIVER"/>
    <property type="match status" value="1"/>
</dbReference>
<proteinExistence type="predicted"/>
<evidence type="ECO:0000256" key="3">
    <source>
        <dbReference type="SAM" id="Phobius"/>
    </source>
</evidence>